<name>A0ABR0N0R0_GOSAR</name>
<dbReference type="EMBL" id="JARKNE010000011">
    <property type="protein sequence ID" value="KAK5783913.1"/>
    <property type="molecule type" value="Genomic_DNA"/>
</dbReference>
<reference evidence="5 6" key="1">
    <citation type="submission" date="2023-03" db="EMBL/GenBank/DDBJ databases">
        <title>WGS of Gossypium arboreum.</title>
        <authorList>
            <person name="Yu D."/>
        </authorList>
    </citation>
    <scope>NUCLEOTIDE SEQUENCE [LARGE SCALE GENOMIC DNA]</scope>
    <source>
        <tissue evidence="5">Leaf</tissue>
    </source>
</reference>
<protein>
    <recommendedName>
        <fullName evidence="7">Cyclin-P3-1</fullName>
    </recommendedName>
</protein>
<feature type="compositionally biased region" description="Polar residues" evidence="4">
    <location>
        <begin position="58"/>
        <end position="71"/>
    </location>
</feature>
<dbReference type="InterPro" id="IPR013922">
    <property type="entry name" value="Cyclin_PHO80-like"/>
</dbReference>
<keyword evidence="3" id="KW-0131">Cell cycle</keyword>
<feature type="compositionally biased region" description="Polar residues" evidence="4">
    <location>
        <begin position="32"/>
        <end position="42"/>
    </location>
</feature>
<dbReference type="Gene3D" id="1.10.472.10">
    <property type="entry name" value="Cyclin-like"/>
    <property type="match status" value="1"/>
</dbReference>
<comment type="caution">
    <text evidence="5">The sequence shown here is derived from an EMBL/GenBank/DDBJ whole genome shotgun (WGS) entry which is preliminary data.</text>
</comment>
<evidence type="ECO:0000313" key="6">
    <source>
        <dbReference type="Proteomes" id="UP001358586"/>
    </source>
</evidence>
<accession>A0ABR0N0R0</accession>
<gene>
    <name evidence="5" type="ORF">PVK06_038430</name>
</gene>
<dbReference type="Proteomes" id="UP001358586">
    <property type="component" value="Chromosome 11"/>
</dbReference>
<comment type="similarity">
    <text evidence="1">Belongs to the cyclin family. Cyclin U/P subfamily.</text>
</comment>
<evidence type="ECO:0000313" key="5">
    <source>
        <dbReference type="EMBL" id="KAK5783913.1"/>
    </source>
</evidence>
<dbReference type="Pfam" id="PF08613">
    <property type="entry name" value="Cyclin"/>
    <property type="match status" value="1"/>
</dbReference>
<evidence type="ECO:0000256" key="3">
    <source>
        <dbReference type="ARBA" id="ARBA00023306"/>
    </source>
</evidence>
<sequence length="488" mass="54862">MGKKPIARKRQGKGTTAMPKDPSGGVEKQPESSKPLSQNANLQPKKRNPPLKTVESLPKTQTNPADLSSLTKVKKHGTLYAVRRSERLQATISPSQDKEIERLIDEITLSEGEKDEVPLDHEDGELPEPIQTQMTMEEKFDYLFQQIEELQKTLETFKFQATRDSSPTGSPTAADVRYRNLYFESQKKIEALTNENHQLALKLERALGKLEAYDNGACAASEGLKKMKELILLTNLARSTETAVNFSTQTFPSMDGADSIHTTGNWLLNLILVMGTLAIDTEDLDSDIYLALGLKRLGKGAIGTPRILTLLSSLLEKSVQKNEMQIETASAKDNIAIFHGLRVPTISIRQYIDRIFKYARCSPSCFLVAYIYLDRFSQQTDMHLTSLNVHRLLITSVMVAAKFIDDTYFNNAYYARVGGISTAELNRLEMKFLLSLDFRLQVSINTFRRYCLQLQKEGNQVERPIRACGIKESWPSKSDTQCAPTIAR</sequence>
<keyword evidence="6" id="KW-1185">Reference proteome</keyword>
<keyword evidence="2" id="KW-0132">Cell division</keyword>
<proteinExistence type="inferred from homology"/>
<dbReference type="SUPFAM" id="SSF47954">
    <property type="entry name" value="Cyclin-like"/>
    <property type="match status" value="1"/>
</dbReference>
<dbReference type="PANTHER" id="PTHR38936">
    <property type="entry name" value="TITIN-LIKE ISOFORM X2"/>
    <property type="match status" value="1"/>
</dbReference>
<evidence type="ECO:0000256" key="4">
    <source>
        <dbReference type="SAM" id="MobiDB-lite"/>
    </source>
</evidence>
<dbReference type="InterPro" id="IPR036915">
    <property type="entry name" value="Cyclin-like_sf"/>
</dbReference>
<feature type="region of interest" description="Disordered" evidence="4">
    <location>
        <begin position="1"/>
        <end position="71"/>
    </location>
</feature>
<dbReference type="PANTHER" id="PTHR38936:SF1">
    <property type="entry name" value="DUF641 DOMAIN-CONTAINING PROTEIN"/>
    <property type="match status" value="1"/>
</dbReference>
<evidence type="ECO:0008006" key="7">
    <source>
        <dbReference type="Google" id="ProtNLM"/>
    </source>
</evidence>
<organism evidence="5 6">
    <name type="scientific">Gossypium arboreum</name>
    <name type="common">Tree cotton</name>
    <name type="synonym">Gossypium nanking</name>
    <dbReference type="NCBI Taxonomy" id="29729"/>
    <lineage>
        <taxon>Eukaryota</taxon>
        <taxon>Viridiplantae</taxon>
        <taxon>Streptophyta</taxon>
        <taxon>Embryophyta</taxon>
        <taxon>Tracheophyta</taxon>
        <taxon>Spermatophyta</taxon>
        <taxon>Magnoliopsida</taxon>
        <taxon>eudicotyledons</taxon>
        <taxon>Gunneridae</taxon>
        <taxon>Pentapetalae</taxon>
        <taxon>rosids</taxon>
        <taxon>malvids</taxon>
        <taxon>Malvales</taxon>
        <taxon>Malvaceae</taxon>
        <taxon>Malvoideae</taxon>
        <taxon>Gossypium</taxon>
    </lineage>
</organism>
<feature type="compositionally biased region" description="Basic residues" evidence="4">
    <location>
        <begin position="1"/>
        <end position="12"/>
    </location>
</feature>
<dbReference type="CDD" id="cd20604">
    <property type="entry name" value="CYCLIN_AtCycU-like"/>
    <property type="match status" value="1"/>
</dbReference>
<evidence type="ECO:0000256" key="1">
    <source>
        <dbReference type="ARBA" id="ARBA00007215"/>
    </source>
</evidence>
<evidence type="ECO:0000256" key="2">
    <source>
        <dbReference type="ARBA" id="ARBA00022618"/>
    </source>
</evidence>